<evidence type="ECO:0000256" key="3">
    <source>
        <dbReference type="ARBA" id="ARBA00022898"/>
    </source>
</evidence>
<dbReference type="GO" id="GO:0005829">
    <property type="term" value="C:cytosol"/>
    <property type="evidence" value="ECO:0007669"/>
    <property type="project" value="TreeGrafter"/>
</dbReference>
<dbReference type="FunFam" id="3.40.640.10:FF:000030">
    <property type="entry name" value="Low-specificity L-threonine aldolase"/>
    <property type="match status" value="1"/>
</dbReference>
<accession>A0A0F9VNF0</accession>
<dbReference type="Gene3D" id="3.40.640.10">
    <property type="entry name" value="Type I PLP-dependent aspartate aminotransferase-like (Major domain)"/>
    <property type="match status" value="1"/>
</dbReference>
<evidence type="ECO:0000313" key="6">
    <source>
        <dbReference type="EMBL" id="KKO06656.1"/>
    </source>
</evidence>
<dbReference type="AlphaFoldDB" id="A0A0F9VNF0"/>
<comment type="cofactor">
    <cofactor evidence="1">
        <name>pyridoxal 5'-phosphate</name>
        <dbReference type="ChEBI" id="CHEBI:597326"/>
    </cofactor>
</comment>
<dbReference type="PIRSF" id="PIRSF017617">
    <property type="entry name" value="Thr_aldolase"/>
    <property type="match status" value="1"/>
</dbReference>
<keyword evidence="4" id="KW-0456">Lyase</keyword>
<dbReference type="InterPro" id="IPR015422">
    <property type="entry name" value="PyrdxlP-dep_Trfase_small"/>
</dbReference>
<dbReference type="Pfam" id="PF01212">
    <property type="entry name" value="Beta_elim_lyase"/>
    <property type="match status" value="1"/>
</dbReference>
<name>A0A0F9VNF0_9ZZZZ</name>
<evidence type="ECO:0000259" key="5">
    <source>
        <dbReference type="Pfam" id="PF01212"/>
    </source>
</evidence>
<dbReference type="PANTHER" id="PTHR48097:SF9">
    <property type="entry name" value="L-THREONINE ALDOLASE"/>
    <property type="match status" value="1"/>
</dbReference>
<dbReference type="Gene3D" id="3.90.1150.10">
    <property type="entry name" value="Aspartate Aminotransferase, domain 1"/>
    <property type="match status" value="1"/>
</dbReference>
<comment type="similarity">
    <text evidence="2">Belongs to the threonine aldolase family.</text>
</comment>
<dbReference type="GO" id="GO:0008732">
    <property type="term" value="F:L-allo-threonine aldolase activity"/>
    <property type="evidence" value="ECO:0007669"/>
    <property type="project" value="TreeGrafter"/>
</dbReference>
<dbReference type="GO" id="GO:0006545">
    <property type="term" value="P:glycine biosynthetic process"/>
    <property type="evidence" value="ECO:0007669"/>
    <property type="project" value="TreeGrafter"/>
</dbReference>
<organism evidence="6">
    <name type="scientific">marine sediment metagenome</name>
    <dbReference type="NCBI Taxonomy" id="412755"/>
    <lineage>
        <taxon>unclassified sequences</taxon>
        <taxon>metagenomes</taxon>
        <taxon>ecological metagenomes</taxon>
    </lineage>
</organism>
<keyword evidence="3" id="KW-0663">Pyridoxal phosphate</keyword>
<reference evidence="6" key="1">
    <citation type="journal article" date="2015" name="Nature">
        <title>Complex archaea that bridge the gap between prokaryotes and eukaryotes.</title>
        <authorList>
            <person name="Spang A."/>
            <person name="Saw J.H."/>
            <person name="Jorgensen S.L."/>
            <person name="Zaremba-Niedzwiedzka K."/>
            <person name="Martijn J."/>
            <person name="Lind A.E."/>
            <person name="van Eijk R."/>
            <person name="Schleper C."/>
            <person name="Guy L."/>
            <person name="Ettema T.J."/>
        </authorList>
    </citation>
    <scope>NUCLEOTIDE SEQUENCE</scope>
</reference>
<feature type="domain" description="Aromatic amino acid beta-eliminating lyase/threonine aldolase" evidence="5">
    <location>
        <begin position="11"/>
        <end position="291"/>
    </location>
</feature>
<dbReference type="NCBIfam" id="NF007825">
    <property type="entry name" value="PRK10534.1"/>
    <property type="match status" value="1"/>
</dbReference>
<dbReference type="GO" id="GO:0006567">
    <property type="term" value="P:L-threonine catabolic process"/>
    <property type="evidence" value="ECO:0007669"/>
    <property type="project" value="TreeGrafter"/>
</dbReference>
<sequence>MPTNKPAHLIDLRSDTVTRPTLAMREAMANAEVGDDVFGEDPTVNALEARMAQLAGKEAAVLFPSGTQSNLVALLVHCQRGDEYIVGQKYHTYLYEAGGAAVLGSIQPQPIAVQADGSLSLDEFESVIKADDPHFARTRLLALENTHAGKVMPVAFMDAAARLAHTRGLAVHLDGARLFNAAVASQVPLHELTESVDTVSLCCSKGLGAPMGTVLAGPAAFIREARRWRKMVGGGMRQAGIIAAAINHALDHHIDRLADDHRRAQQLALGLEAISAVAAVSVSTNMVYLDVGSASAGDALKEALKAEGILIAGGRHIRLVTHLDLGDADIDRLLDRIGALLPGLVR</sequence>
<evidence type="ECO:0000256" key="4">
    <source>
        <dbReference type="ARBA" id="ARBA00023239"/>
    </source>
</evidence>
<comment type="caution">
    <text evidence="6">The sequence shown here is derived from an EMBL/GenBank/DDBJ whole genome shotgun (WGS) entry which is preliminary data.</text>
</comment>
<dbReference type="NCBIfam" id="NF041359">
    <property type="entry name" value="GntG_guanitoxin"/>
    <property type="match status" value="1"/>
</dbReference>
<protein>
    <recommendedName>
        <fullName evidence="5">Aromatic amino acid beta-eliminating lyase/threonine aldolase domain-containing protein</fullName>
    </recommendedName>
</protein>
<evidence type="ECO:0000256" key="2">
    <source>
        <dbReference type="ARBA" id="ARBA00006966"/>
    </source>
</evidence>
<dbReference type="InterPro" id="IPR023603">
    <property type="entry name" value="Low_specificity_L-TA-like"/>
</dbReference>
<dbReference type="PANTHER" id="PTHR48097">
    <property type="entry name" value="L-THREONINE ALDOLASE-RELATED"/>
    <property type="match status" value="1"/>
</dbReference>
<dbReference type="SUPFAM" id="SSF53383">
    <property type="entry name" value="PLP-dependent transferases"/>
    <property type="match status" value="1"/>
</dbReference>
<dbReference type="InterPro" id="IPR015424">
    <property type="entry name" value="PyrdxlP-dep_Trfase"/>
</dbReference>
<proteinExistence type="inferred from homology"/>
<dbReference type="EMBL" id="LAZR01000015">
    <property type="protein sequence ID" value="KKO06656.1"/>
    <property type="molecule type" value="Genomic_DNA"/>
</dbReference>
<gene>
    <name evidence="6" type="ORF">LCGC14_0064640</name>
</gene>
<dbReference type="InterPro" id="IPR001597">
    <property type="entry name" value="ArAA_b-elim_lyase/Thr_aldolase"/>
</dbReference>
<dbReference type="InterPro" id="IPR015421">
    <property type="entry name" value="PyrdxlP-dep_Trfase_major"/>
</dbReference>
<evidence type="ECO:0000256" key="1">
    <source>
        <dbReference type="ARBA" id="ARBA00001933"/>
    </source>
</evidence>